<dbReference type="Pfam" id="PF02633">
    <property type="entry name" value="Creatininase"/>
    <property type="match status" value="1"/>
</dbReference>
<accession>A0ABS5EIL2</accession>
<evidence type="ECO:0000256" key="2">
    <source>
        <dbReference type="ARBA" id="ARBA00022723"/>
    </source>
</evidence>
<evidence type="ECO:0000313" key="6">
    <source>
        <dbReference type="EMBL" id="MBR0650836.1"/>
    </source>
</evidence>
<keyword evidence="2" id="KW-0479">Metal-binding</keyword>
<dbReference type="Gene3D" id="3.40.50.10310">
    <property type="entry name" value="Creatininase"/>
    <property type="match status" value="1"/>
</dbReference>
<keyword evidence="4" id="KW-0862">Zinc</keyword>
<evidence type="ECO:0000256" key="4">
    <source>
        <dbReference type="ARBA" id="ARBA00022833"/>
    </source>
</evidence>
<organism evidence="6 7">
    <name type="scientific">Neoroseomonas terrae</name>
    <dbReference type="NCBI Taxonomy" id="424799"/>
    <lineage>
        <taxon>Bacteria</taxon>
        <taxon>Pseudomonadati</taxon>
        <taxon>Pseudomonadota</taxon>
        <taxon>Alphaproteobacteria</taxon>
        <taxon>Acetobacterales</taxon>
        <taxon>Acetobacteraceae</taxon>
        <taxon>Neoroseomonas</taxon>
    </lineage>
</organism>
<keyword evidence="7" id="KW-1185">Reference proteome</keyword>
<dbReference type="PANTHER" id="PTHR35005">
    <property type="entry name" value="3-DEHYDRO-SCYLLO-INOSOSE HYDROLASE"/>
    <property type="match status" value="1"/>
</dbReference>
<keyword evidence="3" id="KW-0378">Hydrolase</keyword>
<dbReference type="EMBL" id="JAAEDI010000014">
    <property type="protein sequence ID" value="MBR0650836.1"/>
    <property type="molecule type" value="Genomic_DNA"/>
</dbReference>
<protein>
    <submittedName>
        <fullName evidence="6">Creatininase family protein</fullName>
    </submittedName>
</protein>
<gene>
    <name evidence="6" type="ORF">GXW78_14280</name>
</gene>
<evidence type="ECO:0000313" key="7">
    <source>
        <dbReference type="Proteomes" id="UP000698752"/>
    </source>
</evidence>
<evidence type="ECO:0000256" key="5">
    <source>
        <dbReference type="ARBA" id="ARBA00024029"/>
    </source>
</evidence>
<evidence type="ECO:0000256" key="1">
    <source>
        <dbReference type="ARBA" id="ARBA00001947"/>
    </source>
</evidence>
<name>A0ABS5EIL2_9PROT</name>
<dbReference type="InterPro" id="IPR024087">
    <property type="entry name" value="Creatininase-like_sf"/>
</dbReference>
<dbReference type="Proteomes" id="UP000698752">
    <property type="component" value="Unassembled WGS sequence"/>
</dbReference>
<proteinExistence type="inferred from homology"/>
<dbReference type="PANTHER" id="PTHR35005:SF1">
    <property type="entry name" value="2-AMINO-5-FORMYLAMINO-6-RIBOSYLAMINOPYRIMIDIN-4(3H)-ONE 5'-MONOPHOSPHATE DEFORMYLASE"/>
    <property type="match status" value="1"/>
</dbReference>
<sequence length="264" mass="28949">MKYLIEQMTSVEFKERMAEDPVILLPLGSQEVQGPCNPMGDFMLARDLAAQVAERTGALVAPTFPFGWSDSFRAVPGGIQVSPESFTGVVRDMIGAFLDHGVNRLLVFNGHTGNHALLDRLVRDIRRERGIIVPFIDIWPMVPARVREQAHGPNWKASVGHGVDPIGSVYAHLYPELRRPELADPVHNGKILMGLPTQGLNSVRMGELDVYVPMHITDHTDGTVNGDTSISNAAAGKIFADYIVDQTSKLVEHMKLADLRAPVA</sequence>
<dbReference type="InterPro" id="IPR003785">
    <property type="entry name" value="Creatininase/forma_Hydrolase"/>
</dbReference>
<comment type="similarity">
    <text evidence="5">Belongs to the creatininase superfamily.</text>
</comment>
<evidence type="ECO:0000256" key="3">
    <source>
        <dbReference type="ARBA" id="ARBA00022801"/>
    </source>
</evidence>
<dbReference type="SUPFAM" id="SSF102215">
    <property type="entry name" value="Creatininase"/>
    <property type="match status" value="1"/>
</dbReference>
<reference evidence="7" key="1">
    <citation type="journal article" date="2021" name="Syst. Appl. Microbiol.">
        <title>Roseomonas hellenica sp. nov., isolated from roots of wild-growing Alkanna tinctoria.</title>
        <authorList>
            <person name="Rat A."/>
            <person name="Naranjo H.D."/>
            <person name="Lebbe L."/>
            <person name="Cnockaert M."/>
            <person name="Krigas N."/>
            <person name="Grigoriadou K."/>
            <person name="Maloupa E."/>
            <person name="Willems A."/>
        </authorList>
    </citation>
    <scope>NUCLEOTIDE SEQUENCE [LARGE SCALE GENOMIC DNA]</scope>
    <source>
        <strain evidence="7">LMG 31159</strain>
    </source>
</reference>
<dbReference type="RefSeq" id="WP_211869501.1">
    <property type="nucleotide sequence ID" value="NZ_JAAEDI010000014.1"/>
</dbReference>
<comment type="caution">
    <text evidence="6">The sequence shown here is derived from an EMBL/GenBank/DDBJ whole genome shotgun (WGS) entry which is preliminary data.</text>
</comment>
<comment type="cofactor">
    <cofactor evidence="1">
        <name>Zn(2+)</name>
        <dbReference type="ChEBI" id="CHEBI:29105"/>
    </cofactor>
</comment>